<evidence type="ECO:0000313" key="2">
    <source>
        <dbReference type="Proteomes" id="UP000249808"/>
    </source>
</evidence>
<proteinExistence type="predicted"/>
<name>A0A327ZU61_9STAP</name>
<gene>
    <name evidence="1" type="ORF">BHU61_00305</name>
</gene>
<dbReference type="EMBL" id="PZJH01000001">
    <property type="protein sequence ID" value="RAK45920.1"/>
    <property type="molecule type" value="Genomic_DNA"/>
</dbReference>
<dbReference type="Proteomes" id="UP000249808">
    <property type="component" value="Unassembled WGS sequence"/>
</dbReference>
<reference evidence="1 2" key="1">
    <citation type="journal article" date="2018" name="Front. Microbiol.">
        <title>Description and Comparative Genomics of Macrococcus caseolyticus subsp. hominis subsp. nov., Macrococcus goetzii sp. nov., Macrococcus epidermidis sp. nov., and Macrococcus bohemicus sp. nov., Novel Macrococci From Human Clinical Material With Virulence Potential and Suspected Uptake of Foreign DNA by Natural Transformation.</title>
        <authorList>
            <person name="Maslanova I."/>
            <person name="Wertheimer Z."/>
            <person name="Sedlacek I."/>
            <person name="Svec P."/>
            <person name="Indrakova A."/>
            <person name="Kovarovic V."/>
            <person name="Schumann P."/>
            <person name="Sproer C."/>
            <person name="Kralova S."/>
            <person name="Sedo O."/>
            <person name="Kristofova L."/>
            <person name="Vrbovska V."/>
            <person name="Fuzik T."/>
            <person name="Petras P."/>
            <person name="Zdrahal Z."/>
            <person name="Ruzickova V."/>
            <person name="Doskar J."/>
            <person name="Pantucek R."/>
        </authorList>
    </citation>
    <scope>NUCLEOTIDE SEQUENCE [LARGE SCALE GENOMIC DNA]</scope>
    <source>
        <strain evidence="1 2">01/688</strain>
    </source>
</reference>
<dbReference type="RefSeq" id="WP_111714101.1">
    <property type="nucleotide sequence ID" value="NZ_JBHSSR010000001.1"/>
</dbReference>
<protein>
    <submittedName>
        <fullName evidence="1">Uncharacterized protein</fullName>
    </submittedName>
</protein>
<sequence>MSQHFDNKSSAILDLYFLLNNNKYVSLEYLKQRYGRGERSVLRYVKGLENFINASERELDEHADLSKIDYLRHKGAYTLVSPQVDDHTAALLSMLIQIKSLTPYLSKETIEFVKSTYKTHNIKQHYIHAFMKDFEMDQEVFPLHLLEIQEMINNNVKMSVTYYDEVGNEITERGITPIRISYQYYHFYLHYFYKGEVNTLKMIDIIQVKQYGMKEAEREFDTKSKLILEIDASYFQTFKEENPVIKREYLRLPNGNYKIAVNMTEEDVYFLCYRVFPRVKILEPVEYVNSFKNKMKGLYMMYEESE</sequence>
<evidence type="ECO:0000313" key="1">
    <source>
        <dbReference type="EMBL" id="RAK45920.1"/>
    </source>
</evidence>
<keyword evidence="2" id="KW-1185">Reference proteome</keyword>
<organism evidence="1 2">
    <name type="scientific">Macrococcus epidermidis</name>
    <dbReference type="NCBI Taxonomy" id="1902580"/>
    <lineage>
        <taxon>Bacteria</taxon>
        <taxon>Bacillati</taxon>
        <taxon>Bacillota</taxon>
        <taxon>Bacilli</taxon>
        <taxon>Bacillales</taxon>
        <taxon>Staphylococcaceae</taxon>
        <taxon>Macrococcus</taxon>
    </lineage>
</organism>
<comment type="caution">
    <text evidence="1">The sequence shown here is derived from an EMBL/GenBank/DDBJ whole genome shotgun (WGS) entry which is preliminary data.</text>
</comment>
<accession>A0A327ZU61</accession>
<dbReference type="AlphaFoldDB" id="A0A327ZU61"/>